<dbReference type="GO" id="GO:0009097">
    <property type="term" value="P:isoleucine biosynthetic process"/>
    <property type="evidence" value="ECO:0007669"/>
    <property type="project" value="UniProtKB-UniPathway"/>
</dbReference>
<dbReference type="NCBIfam" id="NF009897">
    <property type="entry name" value="PRK13357.1"/>
    <property type="match status" value="1"/>
</dbReference>
<name>A0A1H9JJ22_9ACTN</name>
<comment type="pathway">
    <text evidence="2">Amino-acid biosynthesis; L-isoleucine biosynthesis; L-isoleucine from 2-oxobutanoate: step 4/4.</text>
</comment>
<dbReference type="GO" id="GO:0009098">
    <property type="term" value="P:L-leucine biosynthetic process"/>
    <property type="evidence" value="ECO:0007669"/>
    <property type="project" value="UniProtKB-UniPathway"/>
</dbReference>
<reference evidence="20" key="1">
    <citation type="submission" date="2016-10" db="EMBL/GenBank/DDBJ databases">
        <authorList>
            <person name="Varghese N."/>
            <person name="Submissions S."/>
        </authorList>
    </citation>
    <scope>NUCLEOTIDE SEQUENCE [LARGE SCALE GENOMIC DNA]</scope>
    <source>
        <strain evidence="20">CGMCC 4.6856</strain>
    </source>
</reference>
<keyword evidence="6 17" id="KW-0032">Aminotransferase</keyword>
<dbReference type="UniPathway" id="UPA00048">
    <property type="reaction ID" value="UER00073"/>
</dbReference>
<dbReference type="InterPro" id="IPR043132">
    <property type="entry name" value="BCAT-like_C"/>
</dbReference>
<comment type="cofactor">
    <cofactor evidence="1 16">
        <name>pyridoxal 5'-phosphate</name>
        <dbReference type="ChEBI" id="CHEBI:597326"/>
    </cofactor>
</comment>
<dbReference type="InterPro" id="IPR005786">
    <property type="entry name" value="B_amino_transII"/>
</dbReference>
<dbReference type="InterPro" id="IPR033939">
    <property type="entry name" value="BCAT_family"/>
</dbReference>
<evidence type="ECO:0000313" key="19">
    <source>
        <dbReference type="EMBL" id="SEQ86820.1"/>
    </source>
</evidence>
<dbReference type="InterPro" id="IPR018300">
    <property type="entry name" value="Aminotrans_IV_CS"/>
</dbReference>
<evidence type="ECO:0000256" key="8">
    <source>
        <dbReference type="ARBA" id="ARBA00022679"/>
    </source>
</evidence>
<gene>
    <name evidence="19" type="ORF">SAMN05421756_106228</name>
</gene>
<evidence type="ECO:0000313" key="20">
    <source>
        <dbReference type="Proteomes" id="UP000198504"/>
    </source>
</evidence>
<dbReference type="UniPathway" id="UPA00049">
    <property type="reaction ID" value="UER00062"/>
</dbReference>
<keyword evidence="20" id="KW-1185">Reference proteome</keyword>
<evidence type="ECO:0000256" key="18">
    <source>
        <dbReference type="SAM" id="MobiDB-lite"/>
    </source>
</evidence>
<dbReference type="PANTHER" id="PTHR11825:SF44">
    <property type="entry name" value="BRANCHED-CHAIN-AMINO-ACID AMINOTRANSFERASE"/>
    <property type="match status" value="1"/>
</dbReference>
<dbReference type="Proteomes" id="UP000198504">
    <property type="component" value="Unassembled WGS sequence"/>
</dbReference>
<evidence type="ECO:0000256" key="13">
    <source>
        <dbReference type="ARBA" id="ARBA00049229"/>
    </source>
</evidence>
<comment type="catalytic activity">
    <reaction evidence="13 17">
        <text>L-leucine + 2-oxoglutarate = 4-methyl-2-oxopentanoate + L-glutamate</text>
        <dbReference type="Rhea" id="RHEA:18321"/>
        <dbReference type="ChEBI" id="CHEBI:16810"/>
        <dbReference type="ChEBI" id="CHEBI:17865"/>
        <dbReference type="ChEBI" id="CHEBI:29985"/>
        <dbReference type="ChEBI" id="CHEBI:57427"/>
        <dbReference type="EC" id="2.6.1.42"/>
    </reaction>
</comment>
<dbReference type="EMBL" id="FOFA01000006">
    <property type="protein sequence ID" value="SEQ86820.1"/>
    <property type="molecule type" value="Genomic_DNA"/>
</dbReference>
<dbReference type="UniPathway" id="UPA00047">
    <property type="reaction ID" value="UER00058"/>
</dbReference>
<comment type="similarity">
    <text evidence="5 15">Belongs to the class-IV pyridoxal-phosphate-dependent aminotransferase family.</text>
</comment>
<keyword evidence="10 17" id="KW-0100">Branched-chain amino acid biosynthesis</keyword>
<protein>
    <recommendedName>
        <fullName evidence="17">Branched-chain-amino-acid aminotransferase</fullName>
        <ecNumber evidence="17">2.6.1.42</ecNumber>
    </recommendedName>
</protein>
<keyword evidence="9 16" id="KW-0663">Pyridoxal phosphate</keyword>
<dbReference type="InterPro" id="IPR043131">
    <property type="entry name" value="BCAT-like_N"/>
</dbReference>
<evidence type="ECO:0000256" key="5">
    <source>
        <dbReference type="ARBA" id="ARBA00009320"/>
    </source>
</evidence>
<dbReference type="OrthoDB" id="9804984at2"/>
<comment type="catalytic activity">
    <reaction evidence="12 17">
        <text>L-isoleucine + 2-oxoglutarate = (S)-3-methyl-2-oxopentanoate + L-glutamate</text>
        <dbReference type="Rhea" id="RHEA:24801"/>
        <dbReference type="ChEBI" id="CHEBI:16810"/>
        <dbReference type="ChEBI" id="CHEBI:29985"/>
        <dbReference type="ChEBI" id="CHEBI:35146"/>
        <dbReference type="ChEBI" id="CHEBI:58045"/>
        <dbReference type="EC" id="2.6.1.42"/>
    </reaction>
</comment>
<organism evidence="19 20">
    <name type="scientific">Microlunatus flavus</name>
    <dbReference type="NCBI Taxonomy" id="1036181"/>
    <lineage>
        <taxon>Bacteria</taxon>
        <taxon>Bacillati</taxon>
        <taxon>Actinomycetota</taxon>
        <taxon>Actinomycetes</taxon>
        <taxon>Propionibacteriales</taxon>
        <taxon>Propionibacteriaceae</taxon>
        <taxon>Microlunatus</taxon>
    </lineage>
</organism>
<dbReference type="InterPro" id="IPR036038">
    <property type="entry name" value="Aminotransferase-like"/>
</dbReference>
<dbReference type="NCBIfam" id="TIGR01123">
    <property type="entry name" value="ilvE_II"/>
    <property type="match status" value="1"/>
</dbReference>
<keyword evidence="7 17" id="KW-0028">Amino-acid biosynthesis</keyword>
<comment type="catalytic activity">
    <reaction evidence="11 17">
        <text>L-valine + 2-oxoglutarate = 3-methyl-2-oxobutanoate + L-glutamate</text>
        <dbReference type="Rhea" id="RHEA:24813"/>
        <dbReference type="ChEBI" id="CHEBI:11851"/>
        <dbReference type="ChEBI" id="CHEBI:16810"/>
        <dbReference type="ChEBI" id="CHEBI:29985"/>
        <dbReference type="ChEBI" id="CHEBI:57762"/>
        <dbReference type="EC" id="2.6.1.42"/>
    </reaction>
</comment>
<proteinExistence type="inferred from homology"/>
<dbReference type="SUPFAM" id="SSF56752">
    <property type="entry name" value="D-aminoacid aminotransferase-like PLP-dependent enzymes"/>
    <property type="match status" value="1"/>
</dbReference>
<dbReference type="Gene3D" id="3.20.10.10">
    <property type="entry name" value="D-amino Acid Aminotransferase, subunit A, domain 2"/>
    <property type="match status" value="1"/>
</dbReference>
<dbReference type="GO" id="GO:0052655">
    <property type="term" value="F:L-valine-2-oxoglutarate transaminase activity"/>
    <property type="evidence" value="ECO:0007669"/>
    <property type="project" value="RHEA"/>
</dbReference>
<dbReference type="STRING" id="1036181.SAMN05421756_106228"/>
<dbReference type="GO" id="GO:0052656">
    <property type="term" value="F:L-isoleucine-2-oxoglutarate transaminase activity"/>
    <property type="evidence" value="ECO:0007669"/>
    <property type="project" value="RHEA"/>
</dbReference>
<dbReference type="EC" id="2.6.1.42" evidence="17"/>
<feature type="modified residue" description="N6-(pyridoxal phosphate)lysine" evidence="14">
    <location>
        <position position="215"/>
    </location>
</feature>
<evidence type="ECO:0000256" key="14">
    <source>
        <dbReference type="PIRSR" id="PIRSR006468-1"/>
    </source>
</evidence>
<dbReference type="RefSeq" id="WP_091182386.1">
    <property type="nucleotide sequence ID" value="NZ_FOFA01000006.1"/>
</dbReference>
<evidence type="ECO:0000256" key="1">
    <source>
        <dbReference type="ARBA" id="ARBA00001933"/>
    </source>
</evidence>
<evidence type="ECO:0000256" key="3">
    <source>
        <dbReference type="ARBA" id="ARBA00004931"/>
    </source>
</evidence>
<evidence type="ECO:0000256" key="2">
    <source>
        <dbReference type="ARBA" id="ARBA00004824"/>
    </source>
</evidence>
<evidence type="ECO:0000256" key="17">
    <source>
        <dbReference type="RuleBase" id="RU004517"/>
    </source>
</evidence>
<keyword evidence="8 17" id="KW-0808">Transferase</keyword>
<dbReference type="Gene3D" id="3.30.470.10">
    <property type="match status" value="1"/>
</dbReference>
<feature type="compositionally biased region" description="Low complexity" evidence="18">
    <location>
        <begin position="15"/>
        <end position="29"/>
    </location>
</feature>
<dbReference type="InterPro" id="IPR001544">
    <property type="entry name" value="Aminotrans_IV"/>
</dbReference>
<dbReference type="AlphaFoldDB" id="A0A1H9JJ22"/>
<sequence>MTGSERTDGRRTPVPTQRFARAAQAATTPATERRAILADPGFGRHFTDHMARARWSPEEGWHGAEVCGLRPYELHPGTAVLHYAQEIFEGLKAYRQPDGGVALFRPELNAARFVRSARRLALPELPPELFVESVAELVRADAAWVPDPATDASLYLRPYMFAAEAFLGVRPAQNVEYGVVASPAGPYFSAGSAGITLWIDREHTRAARGGTGSAKCGGNYAASLLPQALAKQHGCDQVLHTIDVSGETFVDESGTMNLFIVTRDAELVTPSLGTILPGVTRDTVLALAEAHQLQAVERPVPLEELVGRIDDGTIVEVFASGTAAVITSVTALRGPGTRVAVASGKPGRRTAELRRHITDLQFGRRPDDRGWSYPVLDRLGADSGEPS</sequence>
<feature type="compositionally biased region" description="Basic and acidic residues" evidence="18">
    <location>
        <begin position="1"/>
        <end position="11"/>
    </location>
</feature>
<feature type="region of interest" description="Disordered" evidence="18">
    <location>
        <begin position="1"/>
        <end position="29"/>
    </location>
</feature>
<evidence type="ECO:0000256" key="7">
    <source>
        <dbReference type="ARBA" id="ARBA00022605"/>
    </source>
</evidence>
<evidence type="ECO:0000256" key="9">
    <source>
        <dbReference type="ARBA" id="ARBA00022898"/>
    </source>
</evidence>
<evidence type="ECO:0000256" key="10">
    <source>
        <dbReference type="ARBA" id="ARBA00023304"/>
    </source>
</evidence>
<dbReference type="PROSITE" id="PS00770">
    <property type="entry name" value="AA_TRANSFER_CLASS_4"/>
    <property type="match status" value="1"/>
</dbReference>
<dbReference type="GO" id="GO:0009099">
    <property type="term" value="P:L-valine biosynthetic process"/>
    <property type="evidence" value="ECO:0007669"/>
    <property type="project" value="UniProtKB-UniPathway"/>
</dbReference>
<evidence type="ECO:0000256" key="15">
    <source>
        <dbReference type="RuleBase" id="RU004106"/>
    </source>
</evidence>
<evidence type="ECO:0000256" key="16">
    <source>
        <dbReference type="RuleBase" id="RU004516"/>
    </source>
</evidence>
<evidence type="ECO:0000256" key="11">
    <source>
        <dbReference type="ARBA" id="ARBA00048212"/>
    </source>
</evidence>
<evidence type="ECO:0000256" key="6">
    <source>
        <dbReference type="ARBA" id="ARBA00022576"/>
    </source>
</evidence>
<accession>A0A1H9JJ22</accession>
<evidence type="ECO:0000256" key="4">
    <source>
        <dbReference type="ARBA" id="ARBA00005072"/>
    </source>
</evidence>
<comment type="pathway">
    <text evidence="3">Amino-acid biosynthesis; L-valine biosynthesis; L-valine from pyruvate: step 4/4.</text>
</comment>
<dbReference type="Pfam" id="PF01063">
    <property type="entry name" value="Aminotran_4"/>
    <property type="match status" value="1"/>
</dbReference>
<comment type="pathway">
    <text evidence="4">Amino-acid biosynthesis; L-leucine biosynthesis; L-leucine from 3-methyl-2-oxobutanoate: step 4/4.</text>
</comment>
<dbReference type="PIRSF" id="PIRSF006468">
    <property type="entry name" value="BCAT1"/>
    <property type="match status" value="1"/>
</dbReference>
<evidence type="ECO:0000256" key="12">
    <source>
        <dbReference type="ARBA" id="ARBA00048798"/>
    </source>
</evidence>
<dbReference type="CDD" id="cd01557">
    <property type="entry name" value="BCAT_beta_family"/>
    <property type="match status" value="1"/>
</dbReference>
<dbReference type="GO" id="GO:0052654">
    <property type="term" value="F:L-leucine-2-oxoglutarate transaminase activity"/>
    <property type="evidence" value="ECO:0007669"/>
    <property type="project" value="RHEA"/>
</dbReference>
<dbReference type="PANTHER" id="PTHR11825">
    <property type="entry name" value="SUBGROUP IIII AMINOTRANSFERASE"/>
    <property type="match status" value="1"/>
</dbReference>